<evidence type="ECO:0000256" key="9">
    <source>
        <dbReference type="ARBA" id="ARBA00076414"/>
    </source>
</evidence>
<organism evidence="14 15">
    <name type="scientific">Butyricicoccus porcorum</name>
    <dbReference type="NCBI Taxonomy" id="1945634"/>
    <lineage>
        <taxon>Bacteria</taxon>
        <taxon>Bacillati</taxon>
        <taxon>Bacillota</taxon>
        <taxon>Clostridia</taxon>
        <taxon>Eubacteriales</taxon>
        <taxon>Butyricicoccaceae</taxon>
        <taxon>Butyricicoccus</taxon>
    </lineage>
</organism>
<dbReference type="GO" id="GO:0006457">
    <property type="term" value="P:protein folding"/>
    <property type="evidence" value="ECO:0007669"/>
    <property type="project" value="InterPro"/>
</dbReference>
<dbReference type="AlphaFoldDB" id="A0A252F7V1"/>
<dbReference type="GO" id="GO:0051087">
    <property type="term" value="F:protein-folding chaperone binding"/>
    <property type="evidence" value="ECO:0007669"/>
    <property type="project" value="InterPro"/>
</dbReference>
<dbReference type="PANTHER" id="PTHR21237:SF23">
    <property type="entry name" value="GRPE PROTEIN HOMOLOG, MITOCHONDRIAL"/>
    <property type="match status" value="1"/>
</dbReference>
<dbReference type="GO" id="GO:0042803">
    <property type="term" value="F:protein homodimerization activity"/>
    <property type="evidence" value="ECO:0007669"/>
    <property type="project" value="InterPro"/>
</dbReference>
<feature type="compositionally biased region" description="Low complexity" evidence="13">
    <location>
        <begin position="9"/>
        <end position="33"/>
    </location>
</feature>
<dbReference type="Gene3D" id="3.90.20.20">
    <property type="match status" value="1"/>
</dbReference>
<dbReference type="HAMAP" id="MF_01151">
    <property type="entry name" value="GrpE"/>
    <property type="match status" value="1"/>
</dbReference>
<comment type="caution">
    <text evidence="14">The sequence shown here is derived from an EMBL/GenBank/DDBJ whole genome shotgun (WGS) entry which is preliminary data.</text>
</comment>
<evidence type="ECO:0000256" key="4">
    <source>
        <dbReference type="ARBA" id="ARBA00022490"/>
    </source>
</evidence>
<dbReference type="GO" id="GO:0005737">
    <property type="term" value="C:cytoplasm"/>
    <property type="evidence" value="ECO:0007669"/>
    <property type="project" value="UniProtKB-SubCell"/>
</dbReference>
<keyword evidence="4 10" id="KW-0963">Cytoplasm</keyword>
<evidence type="ECO:0000256" key="6">
    <source>
        <dbReference type="ARBA" id="ARBA00023186"/>
    </source>
</evidence>
<evidence type="ECO:0000256" key="1">
    <source>
        <dbReference type="ARBA" id="ARBA00004496"/>
    </source>
</evidence>
<feature type="compositionally biased region" description="Basic and acidic residues" evidence="13">
    <location>
        <begin position="36"/>
        <end position="45"/>
    </location>
</feature>
<comment type="subcellular location">
    <subcellularLocation>
        <location evidence="1 10">Cytoplasm</location>
    </subcellularLocation>
</comment>
<dbReference type="SUPFAM" id="SSF58014">
    <property type="entry name" value="Coiled-coil domain of nucleotide exchange factor GrpE"/>
    <property type="match status" value="1"/>
</dbReference>
<keyword evidence="15" id="KW-1185">Reference proteome</keyword>
<proteinExistence type="inferred from homology"/>
<evidence type="ECO:0000256" key="11">
    <source>
        <dbReference type="RuleBase" id="RU000639"/>
    </source>
</evidence>
<reference evidence="14 15" key="1">
    <citation type="submission" date="2017-05" db="EMBL/GenBank/DDBJ databases">
        <title>Butyricicoccus porcorum sp. nov. a butyrate-producing bacterium from the swine intestinal tract.</title>
        <authorList>
            <person name="Trachsel J."/>
            <person name="Humphrey S."/>
            <person name="Allen H.K."/>
        </authorList>
    </citation>
    <scope>NUCLEOTIDE SEQUENCE [LARGE SCALE GENOMIC DNA]</scope>
    <source>
        <strain evidence="14">BB10</strain>
    </source>
</reference>
<evidence type="ECO:0000313" key="15">
    <source>
        <dbReference type="Proteomes" id="UP000194903"/>
    </source>
</evidence>
<evidence type="ECO:0000256" key="7">
    <source>
        <dbReference type="ARBA" id="ARBA00053401"/>
    </source>
</evidence>
<dbReference type="GO" id="GO:0000774">
    <property type="term" value="F:adenyl-nucleotide exchange factor activity"/>
    <property type="evidence" value="ECO:0007669"/>
    <property type="project" value="InterPro"/>
</dbReference>
<protein>
    <recommendedName>
        <fullName evidence="8 10">Protein GrpE</fullName>
    </recommendedName>
    <alternativeName>
        <fullName evidence="9 10">HSP-70 cofactor</fullName>
    </alternativeName>
</protein>
<evidence type="ECO:0000256" key="3">
    <source>
        <dbReference type="ARBA" id="ARBA00011738"/>
    </source>
</evidence>
<dbReference type="FunFam" id="2.30.22.10:FF:000001">
    <property type="entry name" value="Protein GrpE"/>
    <property type="match status" value="1"/>
</dbReference>
<evidence type="ECO:0000256" key="10">
    <source>
        <dbReference type="HAMAP-Rule" id="MF_01151"/>
    </source>
</evidence>
<keyword evidence="5 10" id="KW-0346">Stress response</keyword>
<dbReference type="InterPro" id="IPR000740">
    <property type="entry name" value="GrpE"/>
</dbReference>
<feature type="region of interest" description="Disordered" evidence="13">
    <location>
        <begin position="1"/>
        <end position="45"/>
    </location>
</feature>
<sequence length="188" mass="21050">METKDSVEQETVQQEAETAAAAQAEKAAGAAEAESAEEKKELTAEEKLQKQFDELNDRYMRMAAEYDNFRKRVVKERDMIRSEATGKALSAILPIYDNLERALAQETADTEYKKGVEMTARQFESALESLGVEIITAEPGSAFDPTVHNAVMHIEDEDLEENSIVECFQKGFRHGDKIIRTAMVKVAN</sequence>
<dbReference type="PRINTS" id="PR00773">
    <property type="entry name" value="GRPEPROTEIN"/>
</dbReference>
<evidence type="ECO:0000256" key="8">
    <source>
        <dbReference type="ARBA" id="ARBA00072274"/>
    </source>
</evidence>
<comment type="similarity">
    <text evidence="2 10 12">Belongs to the GrpE family.</text>
</comment>
<dbReference type="SUPFAM" id="SSF51064">
    <property type="entry name" value="Head domain of nucleotide exchange factor GrpE"/>
    <property type="match status" value="1"/>
</dbReference>
<accession>A0A252F7V1</accession>
<keyword evidence="6 10" id="KW-0143">Chaperone</keyword>
<dbReference type="Gene3D" id="2.30.22.10">
    <property type="entry name" value="Head domain of nucleotide exchange factor GrpE"/>
    <property type="match status" value="1"/>
</dbReference>
<dbReference type="PANTHER" id="PTHR21237">
    <property type="entry name" value="GRPE PROTEIN"/>
    <property type="match status" value="1"/>
</dbReference>
<dbReference type="Pfam" id="PF01025">
    <property type="entry name" value="GrpE"/>
    <property type="match status" value="1"/>
</dbReference>
<comment type="function">
    <text evidence="7 10 11">Participates actively in the response to hyperosmotic and heat shock by preventing the aggregation of stress-denatured proteins, in association with DnaK and GrpE. It is the nucleotide exchange factor for DnaK and may function as a thermosensor. Unfolded proteins bind initially to DnaJ; upon interaction with the DnaJ-bound protein, DnaK hydrolyzes its bound ATP, resulting in the formation of a stable complex. GrpE releases ADP from DnaK; ATP binding to DnaK triggers the release of the substrate protein, thus completing the reaction cycle. Several rounds of ATP-dependent interactions between DnaJ, DnaK and GrpE are required for fully efficient folding.</text>
</comment>
<comment type="subunit">
    <text evidence="3 10">Homodimer.</text>
</comment>
<evidence type="ECO:0000313" key="14">
    <source>
        <dbReference type="EMBL" id="OUM21855.1"/>
    </source>
</evidence>
<name>A0A252F7V1_9FIRM</name>
<dbReference type="NCBIfam" id="NF010757">
    <property type="entry name" value="PRK14160.1"/>
    <property type="match status" value="1"/>
</dbReference>
<dbReference type="InterPro" id="IPR013805">
    <property type="entry name" value="GrpE_CC"/>
</dbReference>
<dbReference type="InterPro" id="IPR009012">
    <property type="entry name" value="GrpE_head"/>
</dbReference>
<evidence type="ECO:0000256" key="2">
    <source>
        <dbReference type="ARBA" id="ARBA00009054"/>
    </source>
</evidence>
<evidence type="ECO:0000256" key="13">
    <source>
        <dbReference type="SAM" id="MobiDB-lite"/>
    </source>
</evidence>
<dbReference type="CDD" id="cd00446">
    <property type="entry name" value="GrpE"/>
    <property type="match status" value="1"/>
</dbReference>
<evidence type="ECO:0000256" key="5">
    <source>
        <dbReference type="ARBA" id="ARBA00023016"/>
    </source>
</evidence>
<evidence type="ECO:0000256" key="12">
    <source>
        <dbReference type="RuleBase" id="RU004478"/>
    </source>
</evidence>
<dbReference type="PROSITE" id="PS01071">
    <property type="entry name" value="GRPE"/>
    <property type="match status" value="1"/>
</dbReference>
<dbReference type="NCBIfam" id="NF010738">
    <property type="entry name" value="PRK14140.1"/>
    <property type="match status" value="1"/>
</dbReference>
<dbReference type="Proteomes" id="UP000194903">
    <property type="component" value="Unassembled WGS sequence"/>
</dbReference>
<gene>
    <name evidence="10" type="primary">grpE</name>
    <name evidence="14" type="ORF">CBW42_01145</name>
</gene>
<dbReference type="EMBL" id="NHOC01000001">
    <property type="protein sequence ID" value="OUM21855.1"/>
    <property type="molecule type" value="Genomic_DNA"/>
</dbReference>
<dbReference type="GO" id="GO:0051082">
    <property type="term" value="F:unfolded protein binding"/>
    <property type="evidence" value="ECO:0007669"/>
    <property type="project" value="TreeGrafter"/>
</dbReference>